<evidence type="ECO:0000313" key="3">
    <source>
        <dbReference type="Proteomes" id="UP001627408"/>
    </source>
</evidence>
<evidence type="ECO:0000256" key="1">
    <source>
        <dbReference type="SAM" id="MobiDB-lite"/>
    </source>
</evidence>
<gene>
    <name evidence="2" type="ORF">ACERZ8_13920</name>
</gene>
<feature type="region of interest" description="Disordered" evidence="1">
    <location>
        <begin position="206"/>
        <end position="234"/>
    </location>
</feature>
<dbReference type="RefSeq" id="WP_407592756.1">
    <property type="nucleotide sequence ID" value="NZ_JBHDIY010000002.1"/>
</dbReference>
<keyword evidence="3" id="KW-1185">Reference proteome</keyword>
<name>A0ABW8UZ08_9RHOB</name>
<protein>
    <submittedName>
        <fullName evidence="2">Uncharacterized protein</fullName>
    </submittedName>
</protein>
<proteinExistence type="predicted"/>
<organism evidence="2 3">
    <name type="scientific">Tateyamaria armeniaca</name>
    <dbReference type="NCBI Taxonomy" id="2518930"/>
    <lineage>
        <taxon>Bacteria</taxon>
        <taxon>Pseudomonadati</taxon>
        <taxon>Pseudomonadota</taxon>
        <taxon>Alphaproteobacteria</taxon>
        <taxon>Rhodobacterales</taxon>
        <taxon>Roseobacteraceae</taxon>
        <taxon>Tateyamaria</taxon>
    </lineage>
</organism>
<reference evidence="2 3" key="1">
    <citation type="submission" date="2024-08" db="EMBL/GenBank/DDBJ databases">
        <title>Tateyamaria sp. nov., isolated from marine algae.</title>
        <authorList>
            <person name="Choi B.J."/>
            <person name="Kim J.M."/>
            <person name="Lee J.K."/>
            <person name="Choi D.G."/>
            <person name="Bayburt H."/>
            <person name="Baek J.H."/>
            <person name="Han D.M."/>
            <person name="Jeon C.O."/>
        </authorList>
    </citation>
    <scope>NUCLEOTIDE SEQUENCE [LARGE SCALE GENOMIC DNA]</scope>
    <source>
        <strain evidence="2 3">KMU-156</strain>
    </source>
</reference>
<sequence>MATASDDMVAQLYTHGKAAKSKMGTLAAHVKTHKKSPNAQKIVDTGVAFRKIMTEVERFHDDMQKKPPALPEESAYKSIRAALTKIISVIVKLEKAIGKEEDDQDDNDVEPAPEAAPEPEPQSGVTEVECYSAARKELVGTDAKLAQALVQIATGVPGRTGPKDKDVPKFNHIHIGGNAKNNVLFQPNTRVVLGIIDFHIEKSNNKQQKEAVKKVAERSGAKTTLKVEGSKVST</sequence>
<evidence type="ECO:0000313" key="2">
    <source>
        <dbReference type="EMBL" id="MFL4470922.1"/>
    </source>
</evidence>
<feature type="compositionally biased region" description="Basic and acidic residues" evidence="1">
    <location>
        <begin position="206"/>
        <end position="220"/>
    </location>
</feature>
<comment type="caution">
    <text evidence="2">The sequence shown here is derived from an EMBL/GenBank/DDBJ whole genome shotgun (WGS) entry which is preliminary data.</text>
</comment>
<dbReference type="EMBL" id="JBHDIY010000002">
    <property type="protein sequence ID" value="MFL4470922.1"/>
    <property type="molecule type" value="Genomic_DNA"/>
</dbReference>
<accession>A0ABW8UZ08</accession>
<dbReference type="Proteomes" id="UP001627408">
    <property type="component" value="Unassembled WGS sequence"/>
</dbReference>
<feature type="region of interest" description="Disordered" evidence="1">
    <location>
        <begin position="98"/>
        <end position="126"/>
    </location>
</feature>
<feature type="compositionally biased region" description="Acidic residues" evidence="1">
    <location>
        <begin position="100"/>
        <end position="111"/>
    </location>
</feature>